<proteinExistence type="predicted"/>
<evidence type="ECO:0000256" key="8">
    <source>
        <dbReference type="SAM" id="Phobius"/>
    </source>
</evidence>
<dbReference type="Gene3D" id="1.10.287.130">
    <property type="match status" value="1"/>
</dbReference>
<dbReference type="GO" id="GO:0000155">
    <property type="term" value="F:phosphorelay sensor kinase activity"/>
    <property type="evidence" value="ECO:0007669"/>
    <property type="project" value="InterPro"/>
</dbReference>
<dbReference type="CDD" id="cd00082">
    <property type="entry name" value="HisKA"/>
    <property type="match status" value="1"/>
</dbReference>
<evidence type="ECO:0000313" key="10">
    <source>
        <dbReference type="EMBL" id="TCV08170.1"/>
    </source>
</evidence>
<dbReference type="RefSeq" id="WP_132778708.1">
    <property type="nucleotide sequence ID" value="NZ_SMBZ01000048.1"/>
</dbReference>
<keyword evidence="11" id="KW-1185">Reference proteome</keyword>
<dbReference type="PROSITE" id="PS50109">
    <property type="entry name" value="HIS_KIN"/>
    <property type="match status" value="1"/>
</dbReference>
<evidence type="ECO:0000256" key="3">
    <source>
        <dbReference type="ARBA" id="ARBA00022553"/>
    </source>
</evidence>
<dbReference type="PANTHER" id="PTHR45436">
    <property type="entry name" value="SENSOR HISTIDINE KINASE YKOH"/>
    <property type="match status" value="1"/>
</dbReference>
<dbReference type="InterPro" id="IPR003594">
    <property type="entry name" value="HATPase_dom"/>
</dbReference>
<keyword evidence="6 10" id="KW-0418">Kinase</keyword>
<dbReference type="InterPro" id="IPR050428">
    <property type="entry name" value="TCS_sensor_his_kinase"/>
</dbReference>
<dbReference type="Proteomes" id="UP000295197">
    <property type="component" value="Unassembled WGS sequence"/>
</dbReference>
<dbReference type="Gene3D" id="3.30.565.10">
    <property type="entry name" value="Histidine kinase-like ATPase, C-terminal domain"/>
    <property type="match status" value="1"/>
</dbReference>
<feature type="transmembrane region" description="Helical" evidence="8">
    <location>
        <begin position="12"/>
        <end position="36"/>
    </location>
</feature>
<name>A0A4R3VSU7_9SPHI</name>
<dbReference type="GO" id="GO:0005886">
    <property type="term" value="C:plasma membrane"/>
    <property type="evidence" value="ECO:0007669"/>
    <property type="project" value="TreeGrafter"/>
</dbReference>
<dbReference type="InterPro" id="IPR036097">
    <property type="entry name" value="HisK_dim/P_sf"/>
</dbReference>
<protein>
    <recommendedName>
        <fullName evidence="2">histidine kinase</fullName>
        <ecNumber evidence="2">2.7.13.3</ecNumber>
    </recommendedName>
</protein>
<dbReference type="OrthoDB" id="1522504at2"/>
<evidence type="ECO:0000256" key="5">
    <source>
        <dbReference type="ARBA" id="ARBA00022692"/>
    </source>
</evidence>
<evidence type="ECO:0000256" key="6">
    <source>
        <dbReference type="ARBA" id="ARBA00022777"/>
    </source>
</evidence>
<dbReference type="EC" id="2.7.13.3" evidence="2"/>
<gene>
    <name evidence="10" type="ORF">EDC17_10485</name>
</gene>
<keyword evidence="8" id="KW-0472">Membrane</keyword>
<dbReference type="CDD" id="cd00075">
    <property type="entry name" value="HATPase"/>
    <property type="match status" value="1"/>
</dbReference>
<evidence type="ECO:0000256" key="4">
    <source>
        <dbReference type="ARBA" id="ARBA00022679"/>
    </source>
</evidence>
<evidence type="ECO:0000313" key="11">
    <source>
        <dbReference type="Proteomes" id="UP000295197"/>
    </source>
</evidence>
<dbReference type="SMART" id="SM00387">
    <property type="entry name" value="HATPase_c"/>
    <property type="match status" value="1"/>
</dbReference>
<sequence length="428" mass="49635">MKNLLQKSLNQLTIFAFIVFALSVPSYFLLVDWIWLKELDENNYLIAERIENEFNEQNISDEKLAENIKFWNEIQPVSKIEYAEQPLLKDSLYTIRRENSYSSRKDVIDRFRGLKTNIKINNQNYVLVVETNVEETEETVAYIAMVTLLFFLILIVGFWILNRRLSKKIWQPFQDTLQKLKSFQLNSQKQIEFQETDTIEFAELNATLDKLLQHSITTYKNQKEFTENASHELQTPLAVLKNKLDILLQSNDLTERQYHIAEEMNKALIRSSRINKNLLLLAKIENSQFNNSELISFDTLVIQSMDALQEHFKEKNISIGSHILPDVEVKGNSGLTEVLINNLIINAIRHTAPGGAVRVVLEKSGFEVRNSGEHPLNTELLFKRFSRMSADNSGSGLGLSIVQEICRLHQWNVKYGFENNEHIFSVTF</sequence>
<keyword evidence="4" id="KW-0808">Transferase</keyword>
<dbReference type="SMART" id="SM00388">
    <property type="entry name" value="HisKA"/>
    <property type="match status" value="1"/>
</dbReference>
<dbReference type="SUPFAM" id="SSF55874">
    <property type="entry name" value="ATPase domain of HSP90 chaperone/DNA topoisomerase II/histidine kinase"/>
    <property type="match status" value="1"/>
</dbReference>
<comment type="catalytic activity">
    <reaction evidence="1">
        <text>ATP + protein L-histidine = ADP + protein N-phospho-L-histidine.</text>
        <dbReference type="EC" id="2.7.13.3"/>
    </reaction>
</comment>
<feature type="domain" description="Histidine kinase" evidence="9">
    <location>
        <begin position="228"/>
        <end position="428"/>
    </location>
</feature>
<evidence type="ECO:0000256" key="1">
    <source>
        <dbReference type="ARBA" id="ARBA00000085"/>
    </source>
</evidence>
<dbReference type="InterPro" id="IPR036890">
    <property type="entry name" value="HATPase_C_sf"/>
</dbReference>
<dbReference type="AlphaFoldDB" id="A0A4R3VSU7"/>
<accession>A0A4R3VSU7</accession>
<keyword evidence="3" id="KW-0597">Phosphoprotein</keyword>
<feature type="transmembrane region" description="Helical" evidence="8">
    <location>
        <begin position="140"/>
        <end position="161"/>
    </location>
</feature>
<organism evidence="10 11">
    <name type="scientific">Sphingobacterium alimentarium</name>
    <dbReference type="NCBI Taxonomy" id="797292"/>
    <lineage>
        <taxon>Bacteria</taxon>
        <taxon>Pseudomonadati</taxon>
        <taxon>Bacteroidota</taxon>
        <taxon>Sphingobacteriia</taxon>
        <taxon>Sphingobacteriales</taxon>
        <taxon>Sphingobacteriaceae</taxon>
        <taxon>Sphingobacterium</taxon>
    </lineage>
</organism>
<evidence type="ECO:0000256" key="2">
    <source>
        <dbReference type="ARBA" id="ARBA00012438"/>
    </source>
</evidence>
<dbReference type="EMBL" id="SMBZ01000048">
    <property type="protein sequence ID" value="TCV08170.1"/>
    <property type="molecule type" value="Genomic_DNA"/>
</dbReference>
<dbReference type="Pfam" id="PF00512">
    <property type="entry name" value="HisKA"/>
    <property type="match status" value="1"/>
</dbReference>
<comment type="caution">
    <text evidence="10">The sequence shown here is derived from an EMBL/GenBank/DDBJ whole genome shotgun (WGS) entry which is preliminary data.</text>
</comment>
<keyword evidence="5 8" id="KW-0812">Transmembrane</keyword>
<evidence type="ECO:0000256" key="7">
    <source>
        <dbReference type="ARBA" id="ARBA00022989"/>
    </source>
</evidence>
<dbReference type="InterPro" id="IPR003661">
    <property type="entry name" value="HisK_dim/P_dom"/>
</dbReference>
<dbReference type="SUPFAM" id="SSF47384">
    <property type="entry name" value="Homodimeric domain of signal transducing histidine kinase"/>
    <property type="match status" value="1"/>
</dbReference>
<evidence type="ECO:0000259" key="9">
    <source>
        <dbReference type="PROSITE" id="PS50109"/>
    </source>
</evidence>
<reference evidence="10 11" key="1">
    <citation type="submission" date="2019-03" db="EMBL/GenBank/DDBJ databases">
        <title>Genomic Encyclopedia of Type Strains, Phase IV (KMG-IV): sequencing the most valuable type-strain genomes for metagenomic binning, comparative biology and taxonomic classification.</title>
        <authorList>
            <person name="Goeker M."/>
        </authorList>
    </citation>
    <scope>NUCLEOTIDE SEQUENCE [LARGE SCALE GENOMIC DNA]</scope>
    <source>
        <strain evidence="10 11">DSM 22362</strain>
    </source>
</reference>
<dbReference type="Pfam" id="PF02518">
    <property type="entry name" value="HATPase_c"/>
    <property type="match status" value="1"/>
</dbReference>
<dbReference type="PANTHER" id="PTHR45436:SF5">
    <property type="entry name" value="SENSOR HISTIDINE KINASE TRCS"/>
    <property type="match status" value="1"/>
</dbReference>
<dbReference type="InterPro" id="IPR005467">
    <property type="entry name" value="His_kinase_dom"/>
</dbReference>
<keyword evidence="7 8" id="KW-1133">Transmembrane helix</keyword>